<keyword evidence="3" id="KW-1185">Reference proteome</keyword>
<feature type="region of interest" description="Disordered" evidence="1">
    <location>
        <begin position="1"/>
        <end position="23"/>
    </location>
</feature>
<sequence length="127" mass="13758">MQAIQAWIPTTTTTTPQPQVAWGSPGATTPTVFVVGAPTMPQAMTTMPAWQNTSPPVIVVQAEVGIVGWKPRMAKYGEGAFVEAPRAPMVEAEPYDPTEVHQQGQHDEEKGGVPRRRNQVEWKAVPG</sequence>
<accession>A0A3P8CS96</accession>
<protein>
    <submittedName>
        <fullName evidence="4">Secreted protein</fullName>
    </submittedName>
</protein>
<reference evidence="4" key="2">
    <citation type="submission" date="2019-09" db="UniProtKB">
        <authorList>
            <consortium name="WormBaseParasite"/>
        </authorList>
    </citation>
    <scope>IDENTIFICATION</scope>
</reference>
<name>A0A183FSS9_HELPZ</name>
<evidence type="ECO:0000313" key="4">
    <source>
        <dbReference type="WBParaSite" id="HPBE_0001104301-mRNA-1"/>
    </source>
</evidence>
<organism evidence="3 4">
    <name type="scientific">Heligmosomoides polygyrus</name>
    <name type="common">Parasitic roundworm</name>
    <dbReference type="NCBI Taxonomy" id="6339"/>
    <lineage>
        <taxon>Eukaryota</taxon>
        <taxon>Metazoa</taxon>
        <taxon>Ecdysozoa</taxon>
        <taxon>Nematoda</taxon>
        <taxon>Chromadorea</taxon>
        <taxon>Rhabditida</taxon>
        <taxon>Rhabditina</taxon>
        <taxon>Rhabditomorpha</taxon>
        <taxon>Strongyloidea</taxon>
        <taxon>Heligmosomidae</taxon>
        <taxon>Heligmosomoides</taxon>
    </lineage>
</organism>
<dbReference type="WBParaSite" id="HPBE_0001104301-mRNA-1">
    <property type="protein sequence ID" value="HPBE_0001104301-mRNA-1"/>
    <property type="gene ID" value="HPBE_0001104301"/>
</dbReference>
<reference evidence="2 3" key="1">
    <citation type="submission" date="2018-11" db="EMBL/GenBank/DDBJ databases">
        <authorList>
            <consortium name="Pathogen Informatics"/>
        </authorList>
    </citation>
    <scope>NUCLEOTIDE SEQUENCE [LARGE SCALE GENOMIC DNA]</scope>
</reference>
<feature type="compositionally biased region" description="Low complexity" evidence="1">
    <location>
        <begin position="9"/>
        <end position="19"/>
    </location>
</feature>
<accession>A0A183FSS9</accession>
<evidence type="ECO:0000313" key="2">
    <source>
        <dbReference type="EMBL" id="VDO87245.1"/>
    </source>
</evidence>
<dbReference type="EMBL" id="UZAH01026966">
    <property type="protein sequence ID" value="VDO87245.1"/>
    <property type="molecule type" value="Genomic_DNA"/>
</dbReference>
<feature type="region of interest" description="Disordered" evidence="1">
    <location>
        <begin position="94"/>
        <end position="127"/>
    </location>
</feature>
<gene>
    <name evidence="2" type="ORF">HPBE_LOCUS11044</name>
</gene>
<proteinExistence type="predicted"/>
<evidence type="ECO:0000313" key="3">
    <source>
        <dbReference type="Proteomes" id="UP000050761"/>
    </source>
</evidence>
<dbReference type="AlphaFoldDB" id="A0A183FSS9"/>
<evidence type="ECO:0000256" key="1">
    <source>
        <dbReference type="SAM" id="MobiDB-lite"/>
    </source>
</evidence>
<dbReference type="Proteomes" id="UP000050761">
    <property type="component" value="Unassembled WGS sequence"/>
</dbReference>